<dbReference type="InterPro" id="IPR019587">
    <property type="entry name" value="Polyketide_cyclase/dehydratase"/>
</dbReference>
<dbReference type="Proteomes" id="UP000502665">
    <property type="component" value="Chromosome"/>
</dbReference>
<dbReference type="PANTHER" id="PTHR39332:SF7">
    <property type="entry name" value="SRPBCC FAMILY PROTEIN"/>
    <property type="match status" value="1"/>
</dbReference>
<keyword evidence="2" id="KW-1185">Reference proteome</keyword>
<sequence length="143" mass="15582">MATTTASLDIPASPERVWQLIGGFDSLPDWLPYIPTSELSDGGRVRSLRNEDGGVIVERLEAFDDKARTYSYSILQAPFPVTGYLSTLTVHETPGQDTARVEWSGTFTPDGISDDEAIALFHGIYADGLAALNHTLTVPDQRV</sequence>
<dbReference type="EMBL" id="CP049838">
    <property type="protein sequence ID" value="QJT05700.1"/>
    <property type="molecule type" value="Genomic_DNA"/>
</dbReference>
<evidence type="ECO:0000313" key="2">
    <source>
        <dbReference type="Proteomes" id="UP000502665"/>
    </source>
</evidence>
<dbReference type="RefSeq" id="WP_171401018.1">
    <property type="nucleotide sequence ID" value="NZ_CP049838.1"/>
</dbReference>
<organism evidence="1 2">
    <name type="scientific">Streptomyces asoensis</name>
    <dbReference type="NCBI Taxonomy" id="249586"/>
    <lineage>
        <taxon>Bacteria</taxon>
        <taxon>Bacillati</taxon>
        <taxon>Actinomycetota</taxon>
        <taxon>Actinomycetes</taxon>
        <taxon>Kitasatosporales</taxon>
        <taxon>Streptomycetaceae</taxon>
        <taxon>Streptomyces</taxon>
    </lineage>
</organism>
<accession>A0A6M4WYW3</accession>
<dbReference type="InterPro" id="IPR023393">
    <property type="entry name" value="START-like_dom_sf"/>
</dbReference>
<gene>
    <name evidence="1" type="ORF">G9272_39730</name>
</gene>
<dbReference type="AlphaFoldDB" id="A0A6M4WYW3"/>
<evidence type="ECO:0000313" key="1">
    <source>
        <dbReference type="EMBL" id="QJT05700.1"/>
    </source>
</evidence>
<dbReference type="SUPFAM" id="SSF55961">
    <property type="entry name" value="Bet v1-like"/>
    <property type="match status" value="1"/>
</dbReference>
<reference evidence="1" key="1">
    <citation type="submission" date="2020-03" db="EMBL/GenBank/DDBJ databases">
        <title>Molecular networking-based the target discovery of potent antiproliferative macrolactams: 5/6/7/16 polycyclic ansamycins and glycosylated trienomycin from Streptomyces cacaoi subsp. asoensis.</title>
        <authorList>
            <person name="Liu L.-L."/>
        </authorList>
    </citation>
    <scope>NUCLEOTIDE SEQUENCE [LARGE SCALE GENOMIC DNA]</scope>
    <source>
        <strain evidence="1">H2S5</strain>
    </source>
</reference>
<name>A0A6M4WYW3_9ACTN</name>
<protein>
    <submittedName>
        <fullName evidence="1">SRPBCC family protein</fullName>
    </submittedName>
</protein>
<dbReference type="Pfam" id="PF10604">
    <property type="entry name" value="Polyketide_cyc2"/>
    <property type="match status" value="1"/>
</dbReference>
<proteinExistence type="predicted"/>
<dbReference type="CDD" id="cd07821">
    <property type="entry name" value="PYR_PYL_RCAR_like"/>
    <property type="match status" value="1"/>
</dbReference>
<dbReference type="Gene3D" id="3.30.530.20">
    <property type="match status" value="1"/>
</dbReference>
<dbReference type="PANTHER" id="PTHR39332">
    <property type="entry name" value="BLL4707 PROTEIN"/>
    <property type="match status" value="1"/>
</dbReference>